<keyword evidence="1" id="KW-0378">Hydrolase</keyword>
<dbReference type="RefSeq" id="WP_088873785.1">
    <property type="nucleotide sequence ID" value="NZ_CP022111.1"/>
</dbReference>
<dbReference type="SUPFAM" id="SSF53474">
    <property type="entry name" value="alpha/beta-Hydrolases"/>
    <property type="match status" value="1"/>
</dbReference>
<dbReference type="Proteomes" id="UP000197153">
    <property type="component" value="Chromosome 2"/>
</dbReference>
<proteinExistence type="predicted"/>
<organism evidence="1 2">
    <name type="scientific">Nitrospirillum viridazoti CBAmc</name>
    <dbReference type="NCBI Taxonomy" id="1441467"/>
    <lineage>
        <taxon>Bacteria</taxon>
        <taxon>Pseudomonadati</taxon>
        <taxon>Pseudomonadota</taxon>
        <taxon>Alphaproteobacteria</taxon>
        <taxon>Rhodospirillales</taxon>
        <taxon>Azospirillaceae</taxon>
        <taxon>Nitrospirillum</taxon>
        <taxon>Nitrospirillum viridazoti</taxon>
    </lineage>
</organism>
<dbReference type="KEGG" id="nao:Y958_20855"/>
<evidence type="ECO:0000313" key="1">
    <source>
        <dbReference type="EMBL" id="ASG23277.1"/>
    </source>
</evidence>
<gene>
    <name evidence="1" type="ORF">Y958_20855</name>
</gene>
<sequence>MRDLTDVFDRTGAVHCPSYRGLWGEIWSLPSYHPAPPPPLPAGDRTVLVIPAFLTTDLFTQPLRAFLDRCGHAPQTWGLGINWGPTAPARAGLRRRLDEICAVTGTTIDVVGISLGGLLARDLAQHRPDQVRRVVTIGSPVRLPTATPLEPLIRLIARHYPEDLEPGQLSRPLPMPTTAIYSRDDGVVAWQSCWVPEPQGRVVAVDGAHVTMCRNPDVLRAVAEALA</sequence>
<dbReference type="AlphaFoldDB" id="A0A248JX31"/>
<protein>
    <submittedName>
        <fullName evidence="1">Alpha/beta hydrolase</fullName>
    </submittedName>
</protein>
<accession>A0A248JX31</accession>
<dbReference type="InterPro" id="IPR029058">
    <property type="entry name" value="AB_hydrolase_fold"/>
</dbReference>
<keyword evidence="2" id="KW-1185">Reference proteome</keyword>
<name>A0A248JX31_9PROT</name>
<dbReference type="EMBL" id="CP022111">
    <property type="protein sequence ID" value="ASG23277.1"/>
    <property type="molecule type" value="Genomic_DNA"/>
</dbReference>
<dbReference type="GO" id="GO:0016787">
    <property type="term" value="F:hydrolase activity"/>
    <property type="evidence" value="ECO:0007669"/>
    <property type="project" value="UniProtKB-KW"/>
</dbReference>
<reference evidence="1 2" key="1">
    <citation type="submission" date="2017-06" db="EMBL/GenBank/DDBJ databases">
        <title>Complete genome sequence of Nitrospirillum amazonense strain CBAmC, an endophytic nitrogen-fixing and plant growth-promoting bacterium, isolated from sugarcane.</title>
        <authorList>
            <person name="Schwab S."/>
            <person name="dos Santos Teixeira K.R."/>
            <person name="Simoes Araujo J.L."/>
            <person name="Soares Vidal M."/>
            <person name="Borges de Freitas H.R."/>
            <person name="Rivello Crivelaro A.L."/>
            <person name="Bueno de Camargo Nunes A."/>
            <person name="dos Santos C.M."/>
            <person name="Palmeira da Silva Rosa D."/>
            <person name="da Silva Padilha D."/>
            <person name="da Silva E."/>
            <person name="Araujo Terra L."/>
            <person name="Soares Mendes V."/>
            <person name="Farinelli L."/>
            <person name="Magalhaes Cruz L."/>
            <person name="Baldani J.I."/>
        </authorList>
    </citation>
    <scope>NUCLEOTIDE SEQUENCE [LARGE SCALE GENOMIC DNA]</scope>
    <source>
        <strain evidence="1 2">CBAmC</strain>
    </source>
</reference>
<evidence type="ECO:0000313" key="2">
    <source>
        <dbReference type="Proteomes" id="UP000197153"/>
    </source>
</evidence>
<dbReference type="Gene3D" id="3.40.50.1820">
    <property type="entry name" value="alpha/beta hydrolase"/>
    <property type="match status" value="1"/>
</dbReference>